<evidence type="ECO:0000256" key="4">
    <source>
        <dbReference type="ARBA" id="ARBA00051114"/>
    </source>
</evidence>
<evidence type="ECO:0000259" key="9">
    <source>
        <dbReference type="PROSITE" id="PS50883"/>
    </source>
</evidence>
<dbReference type="SUPFAM" id="SSF55073">
    <property type="entry name" value="Nucleotide cyclase"/>
    <property type="match status" value="1"/>
</dbReference>
<evidence type="ECO:0000313" key="11">
    <source>
        <dbReference type="EMBL" id="RAU17393.1"/>
    </source>
</evidence>
<dbReference type="RefSeq" id="WP_112159797.1">
    <property type="nucleotide sequence ID" value="NZ_QKRX01000010.1"/>
</dbReference>
<protein>
    <recommendedName>
        <fullName evidence="2">cyclic-guanylate-specific phosphodiesterase</fullName>
        <ecNumber evidence="2">3.1.4.52</ecNumber>
    </recommendedName>
</protein>
<dbReference type="EC" id="3.1.4.52" evidence="2"/>
<dbReference type="PROSITE" id="PS50887">
    <property type="entry name" value="GGDEF"/>
    <property type="match status" value="1"/>
</dbReference>
<evidence type="ECO:0000259" key="6">
    <source>
        <dbReference type="PROSITE" id="PS50110"/>
    </source>
</evidence>
<dbReference type="InterPro" id="IPR052155">
    <property type="entry name" value="Biofilm_reg_signaling"/>
</dbReference>
<dbReference type="InterPro" id="IPR000700">
    <property type="entry name" value="PAS-assoc_C"/>
</dbReference>
<dbReference type="InterPro" id="IPR035965">
    <property type="entry name" value="PAS-like_dom_sf"/>
</dbReference>
<dbReference type="NCBIfam" id="TIGR00254">
    <property type="entry name" value="GGDEF"/>
    <property type="match status" value="1"/>
</dbReference>
<dbReference type="InterPro" id="IPR043128">
    <property type="entry name" value="Rev_trsase/Diguanyl_cyclase"/>
</dbReference>
<dbReference type="PROSITE" id="PS50112">
    <property type="entry name" value="PAS"/>
    <property type="match status" value="1"/>
</dbReference>
<dbReference type="Gene3D" id="3.20.20.450">
    <property type="entry name" value="EAL domain"/>
    <property type="match status" value="1"/>
</dbReference>
<dbReference type="NCBIfam" id="TIGR00229">
    <property type="entry name" value="sensory_box"/>
    <property type="match status" value="1"/>
</dbReference>
<proteinExistence type="predicted"/>
<dbReference type="InterPro" id="IPR000014">
    <property type="entry name" value="PAS"/>
</dbReference>
<feature type="domain" description="PAC" evidence="8">
    <location>
        <begin position="349"/>
        <end position="401"/>
    </location>
</feature>
<dbReference type="SMART" id="SM00448">
    <property type="entry name" value="REC"/>
    <property type="match status" value="2"/>
</dbReference>
<dbReference type="PANTHER" id="PTHR44757">
    <property type="entry name" value="DIGUANYLATE CYCLASE DGCP"/>
    <property type="match status" value="1"/>
</dbReference>
<dbReference type="FunFam" id="3.30.70.270:FF:000001">
    <property type="entry name" value="Diguanylate cyclase domain protein"/>
    <property type="match status" value="1"/>
</dbReference>
<dbReference type="SMART" id="SM00267">
    <property type="entry name" value="GGDEF"/>
    <property type="match status" value="1"/>
</dbReference>
<dbReference type="Gene3D" id="3.30.70.270">
    <property type="match status" value="1"/>
</dbReference>
<feature type="domain" description="PAS" evidence="7">
    <location>
        <begin position="276"/>
        <end position="322"/>
    </location>
</feature>
<dbReference type="PROSITE" id="PS50110">
    <property type="entry name" value="RESPONSE_REGULATORY"/>
    <property type="match status" value="2"/>
</dbReference>
<dbReference type="CDD" id="cd01948">
    <property type="entry name" value="EAL"/>
    <property type="match status" value="1"/>
</dbReference>
<dbReference type="PROSITE" id="PS50113">
    <property type="entry name" value="PAC"/>
    <property type="match status" value="1"/>
</dbReference>
<feature type="modified residue" description="4-aspartylphosphate" evidence="5">
    <location>
        <position position="191"/>
    </location>
</feature>
<keyword evidence="12" id="KW-1185">Reference proteome</keyword>
<dbReference type="SUPFAM" id="SSF55785">
    <property type="entry name" value="PYP-like sensor domain (PAS domain)"/>
    <property type="match status" value="1"/>
</dbReference>
<dbReference type="Proteomes" id="UP000250744">
    <property type="component" value="Unassembled WGS sequence"/>
</dbReference>
<feature type="domain" description="EAL" evidence="9">
    <location>
        <begin position="576"/>
        <end position="830"/>
    </location>
</feature>
<name>A0A364NJZ7_9GAMM</name>
<dbReference type="CDD" id="cd00130">
    <property type="entry name" value="PAS"/>
    <property type="match status" value="1"/>
</dbReference>
<dbReference type="InterPro" id="IPR001789">
    <property type="entry name" value="Sig_transdc_resp-reg_receiver"/>
</dbReference>
<dbReference type="Pfam" id="PF13426">
    <property type="entry name" value="PAS_9"/>
    <property type="match status" value="1"/>
</dbReference>
<dbReference type="GO" id="GO:0071732">
    <property type="term" value="P:cellular response to nitric oxide"/>
    <property type="evidence" value="ECO:0007669"/>
    <property type="project" value="UniProtKB-ARBA"/>
</dbReference>
<organism evidence="11 12">
    <name type="scientific">Nitrincola tibetensis</name>
    <dbReference type="NCBI Taxonomy" id="2219697"/>
    <lineage>
        <taxon>Bacteria</taxon>
        <taxon>Pseudomonadati</taxon>
        <taxon>Pseudomonadota</taxon>
        <taxon>Gammaproteobacteria</taxon>
        <taxon>Oceanospirillales</taxon>
        <taxon>Oceanospirillaceae</taxon>
        <taxon>Nitrincola</taxon>
    </lineage>
</organism>
<gene>
    <name evidence="11" type="ORF">DN062_13300</name>
</gene>
<dbReference type="PROSITE" id="PS50883">
    <property type="entry name" value="EAL"/>
    <property type="match status" value="1"/>
</dbReference>
<dbReference type="InterPro" id="IPR029787">
    <property type="entry name" value="Nucleotide_cyclase"/>
</dbReference>
<dbReference type="Gene3D" id="3.40.50.2300">
    <property type="match status" value="2"/>
</dbReference>
<dbReference type="Gene3D" id="3.30.450.20">
    <property type="entry name" value="PAS domain"/>
    <property type="match status" value="1"/>
</dbReference>
<dbReference type="Pfam" id="PF00990">
    <property type="entry name" value="GGDEF"/>
    <property type="match status" value="1"/>
</dbReference>
<feature type="domain" description="Response regulatory" evidence="6">
    <location>
        <begin position="2"/>
        <end position="119"/>
    </location>
</feature>
<dbReference type="Pfam" id="PF00563">
    <property type="entry name" value="EAL"/>
    <property type="match status" value="1"/>
</dbReference>
<reference evidence="11 12" key="1">
    <citation type="submission" date="2018-06" db="EMBL/GenBank/DDBJ databases">
        <title>Nitrincola tibetense sp. nov., isolated from Lake XuguoCo on Tibetan Plateau.</title>
        <authorList>
            <person name="Xing P."/>
        </authorList>
    </citation>
    <scope>NUCLEOTIDE SEQUENCE [LARGE SCALE GENOMIC DNA]</scope>
    <source>
        <strain evidence="12">xg18</strain>
    </source>
</reference>
<evidence type="ECO:0000259" key="7">
    <source>
        <dbReference type="PROSITE" id="PS50112"/>
    </source>
</evidence>
<dbReference type="SUPFAM" id="SSF52172">
    <property type="entry name" value="CheY-like"/>
    <property type="match status" value="2"/>
</dbReference>
<evidence type="ECO:0000256" key="2">
    <source>
        <dbReference type="ARBA" id="ARBA00012282"/>
    </source>
</evidence>
<evidence type="ECO:0000256" key="3">
    <source>
        <dbReference type="ARBA" id="ARBA00022636"/>
    </source>
</evidence>
<dbReference type="AlphaFoldDB" id="A0A364NJZ7"/>
<dbReference type="GO" id="GO:0071111">
    <property type="term" value="F:cyclic-guanylate-specific phosphodiesterase activity"/>
    <property type="evidence" value="ECO:0007669"/>
    <property type="project" value="UniProtKB-EC"/>
</dbReference>
<dbReference type="InterPro" id="IPR011006">
    <property type="entry name" value="CheY-like_superfamily"/>
</dbReference>
<evidence type="ECO:0000313" key="12">
    <source>
        <dbReference type="Proteomes" id="UP000250744"/>
    </source>
</evidence>
<dbReference type="PANTHER" id="PTHR44757:SF2">
    <property type="entry name" value="BIOFILM ARCHITECTURE MAINTENANCE PROTEIN MBAA"/>
    <property type="match status" value="1"/>
</dbReference>
<dbReference type="InterPro" id="IPR000160">
    <property type="entry name" value="GGDEF_dom"/>
</dbReference>
<comment type="cofactor">
    <cofactor evidence="1">
        <name>Mg(2+)</name>
        <dbReference type="ChEBI" id="CHEBI:18420"/>
    </cofactor>
</comment>
<feature type="modified residue" description="4-aspartylphosphate" evidence="5">
    <location>
        <position position="54"/>
    </location>
</feature>
<feature type="domain" description="Response regulatory" evidence="6">
    <location>
        <begin position="135"/>
        <end position="257"/>
    </location>
</feature>
<dbReference type="Pfam" id="PF00072">
    <property type="entry name" value="Response_reg"/>
    <property type="match status" value="2"/>
</dbReference>
<sequence length="836" mass="94206">MRVLYIEDNAVDADLTRRYFQQHHAMIDLDIVSCLSDGIAKLSRSHDYHLLLTDLKLPDGSGLEALSWVRQHDVPISVVILTGQGDEASSLAALKQGADEYVVKRNDYLSGLAASLFSALARFRSVPKYLSRHIRVLYVEHNPYDADLAVRFLATHAPYIELTLVQSASDVLSHLPLQSGEPAEFDLVLIDYRLPGKDGLELVRELRHTRQLTLPLVLITGQGSEDVIAQALHLGVDDFISKHDGYLYELAAFLEKVSRTAELRKEHRELLKLNAALRQVQAVFDSTSEGVLIADLKPRILTVNKAYTDITGYAESEVLGKNPGFIKSGRHHRTFYQTLWKSLSETGSWRGEIWNRRKTGEVFPQFLSLNTVVNEQGQATHYVGIFNDLSYQKESEQRLQTLTHYDPLTQLPNRLLLLSRIDHAIDQAEGQDRQVAVLYLDLDRFKNINDSYGHQEGDGCLKTLAQRLSHHLGKEDTLARMGGDEFIVVLEGIAHPERAAQKAESLLELMQKPITLSSGLEVVCAASIGISLYPQDATTATELIQYADTAMNQAKSLGRNTYRFFTEELTIQARCRLDLENSIRKALKENEFVLHYQPVIDAQSQRVVGAEALVRWHQNKENLLGPDKFIPVAEDSGLIIPLGRWVLRQACLQMRRWLDMGIRLDFMAVNLSGVQFNLGSVEQEVFDALQCSGLPPSFLDLELTESIIMDYGNKSLSIMNKLKEQGVSLSIDDFGTGYSSLAHLKNFPVDRLKIDKSFVQSLEEQTKDMAIVTTIINMAHNLGMKVVAEGVETLAQQELLKQLECEFFQGFYFSRALDDVAFVHWYEAHSSKYHHS</sequence>
<dbReference type="SMART" id="SM00091">
    <property type="entry name" value="PAS"/>
    <property type="match status" value="1"/>
</dbReference>
<evidence type="ECO:0000256" key="5">
    <source>
        <dbReference type="PROSITE-ProRule" id="PRU00169"/>
    </source>
</evidence>
<keyword evidence="3" id="KW-0973">c-di-GMP</keyword>
<dbReference type="CDD" id="cd01949">
    <property type="entry name" value="GGDEF"/>
    <property type="match status" value="1"/>
</dbReference>
<accession>A0A364NJZ7</accession>
<dbReference type="InterPro" id="IPR035919">
    <property type="entry name" value="EAL_sf"/>
</dbReference>
<comment type="catalytic activity">
    <reaction evidence="4">
        <text>3',3'-c-di-GMP + H2O = 5'-phosphoguanylyl(3'-&gt;5')guanosine + H(+)</text>
        <dbReference type="Rhea" id="RHEA:24902"/>
        <dbReference type="ChEBI" id="CHEBI:15377"/>
        <dbReference type="ChEBI" id="CHEBI:15378"/>
        <dbReference type="ChEBI" id="CHEBI:58754"/>
        <dbReference type="ChEBI" id="CHEBI:58805"/>
        <dbReference type="EC" id="3.1.4.52"/>
    </reaction>
    <physiologicalReaction direction="left-to-right" evidence="4">
        <dbReference type="Rhea" id="RHEA:24903"/>
    </physiologicalReaction>
</comment>
<dbReference type="CDD" id="cd00156">
    <property type="entry name" value="REC"/>
    <property type="match status" value="2"/>
</dbReference>
<keyword evidence="5" id="KW-0597">Phosphoprotein</keyword>
<dbReference type="GO" id="GO:0000160">
    <property type="term" value="P:phosphorelay signal transduction system"/>
    <property type="evidence" value="ECO:0007669"/>
    <property type="project" value="InterPro"/>
</dbReference>
<dbReference type="SUPFAM" id="SSF141868">
    <property type="entry name" value="EAL domain-like"/>
    <property type="match status" value="1"/>
</dbReference>
<evidence type="ECO:0000256" key="1">
    <source>
        <dbReference type="ARBA" id="ARBA00001946"/>
    </source>
</evidence>
<dbReference type="FunFam" id="3.20.20.450:FF:000001">
    <property type="entry name" value="Cyclic di-GMP phosphodiesterase yahA"/>
    <property type="match status" value="1"/>
</dbReference>
<evidence type="ECO:0000259" key="10">
    <source>
        <dbReference type="PROSITE" id="PS50887"/>
    </source>
</evidence>
<dbReference type="SMART" id="SM00052">
    <property type="entry name" value="EAL"/>
    <property type="match status" value="1"/>
</dbReference>
<feature type="domain" description="GGDEF" evidence="10">
    <location>
        <begin position="433"/>
        <end position="567"/>
    </location>
</feature>
<dbReference type="InterPro" id="IPR001633">
    <property type="entry name" value="EAL_dom"/>
</dbReference>
<comment type="caution">
    <text evidence="11">The sequence shown here is derived from an EMBL/GenBank/DDBJ whole genome shotgun (WGS) entry which is preliminary data.</text>
</comment>
<dbReference type="EMBL" id="QKRX01000010">
    <property type="protein sequence ID" value="RAU17393.1"/>
    <property type="molecule type" value="Genomic_DNA"/>
</dbReference>
<evidence type="ECO:0000259" key="8">
    <source>
        <dbReference type="PROSITE" id="PS50113"/>
    </source>
</evidence>
<dbReference type="OrthoDB" id="9804951at2"/>